<name>A0AAV8UKY1_9RHOD</name>
<organism evidence="1 2">
    <name type="scientific">Rhodosorus marinus</name>
    <dbReference type="NCBI Taxonomy" id="101924"/>
    <lineage>
        <taxon>Eukaryota</taxon>
        <taxon>Rhodophyta</taxon>
        <taxon>Stylonematophyceae</taxon>
        <taxon>Stylonematales</taxon>
        <taxon>Stylonemataceae</taxon>
        <taxon>Rhodosorus</taxon>
    </lineage>
</organism>
<evidence type="ECO:0000313" key="2">
    <source>
        <dbReference type="Proteomes" id="UP001157974"/>
    </source>
</evidence>
<comment type="caution">
    <text evidence="1">The sequence shown here is derived from an EMBL/GenBank/DDBJ whole genome shotgun (WGS) entry which is preliminary data.</text>
</comment>
<dbReference type="EMBL" id="JAMWBK010000008">
    <property type="protein sequence ID" value="KAJ8903059.1"/>
    <property type="molecule type" value="Genomic_DNA"/>
</dbReference>
<sequence>MACGAPTPPKEVGNETPRDLSVVQDFCIHTGYVYNAIVPQLSQFRIQLNNYGQWIDAQTRFHDPQGSWIQLSNGGTKHLVNAPATPLEKSPLEPNSNRNYEIYLSEILSGSTKYLIDTHQGSDDSFLLQEFTMDTSGMETRVGCFRDDTMTKCQDGYQGYGGDLIDYKITVTYGFESYYTRGQEWRLKLSPEAVEMSVGSISSPFWMNSHIANISGKLEAVNDVIGSSILLNLQQELAKDHVQASIMDPVNDLIYEQLYFRFLGEARYTQGAASSSYPVENHVTSIPAFRSWFPDHVELLGVTNVGGGHGWTPTPTPYPSGPPPPGPTPVELPPLEWCFQVKYKSFTRARMLKLQSFHGPPPPVIDECPFNLQFSFTLHADSPIGTVHYWLVFWNENGNNKGFSTRWYSTTIDEAGFYSATINRQIQGLPFEQTYGKARIKARFVFNLPWDRSEVTTTLYNGTLLDYSGICAVPPNQSMF</sequence>
<dbReference type="Proteomes" id="UP001157974">
    <property type="component" value="Unassembled WGS sequence"/>
</dbReference>
<proteinExistence type="predicted"/>
<gene>
    <name evidence="1" type="ORF">NDN08_006374</name>
</gene>
<dbReference type="AlphaFoldDB" id="A0AAV8UKY1"/>
<reference evidence="1 2" key="1">
    <citation type="journal article" date="2023" name="Nat. Commun.">
        <title>Origin of minicircular mitochondrial genomes in red algae.</title>
        <authorList>
            <person name="Lee Y."/>
            <person name="Cho C.H."/>
            <person name="Lee Y.M."/>
            <person name="Park S.I."/>
            <person name="Yang J.H."/>
            <person name="West J.A."/>
            <person name="Bhattacharya D."/>
            <person name="Yoon H.S."/>
        </authorList>
    </citation>
    <scope>NUCLEOTIDE SEQUENCE [LARGE SCALE GENOMIC DNA]</scope>
    <source>
        <strain evidence="1 2">CCMP1338</strain>
        <tissue evidence="1">Whole cell</tissue>
    </source>
</reference>
<accession>A0AAV8UKY1</accession>
<evidence type="ECO:0000313" key="1">
    <source>
        <dbReference type="EMBL" id="KAJ8903059.1"/>
    </source>
</evidence>
<keyword evidence="2" id="KW-1185">Reference proteome</keyword>
<protein>
    <submittedName>
        <fullName evidence="1">Uncharacterized protein</fullName>
    </submittedName>
</protein>